<comment type="caution">
    <text evidence="2">The sequence shown here is derived from an EMBL/GenBank/DDBJ whole genome shotgun (WGS) entry which is preliminary data.</text>
</comment>
<evidence type="ECO:0008006" key="4">
    <source>
        <dbReference type="Google" id="ProtNLM"/>
    </source>
</evidence>
<organism evidence="2 3">
    <name type="scientific">Vanrija albida</name>
    <dbReference type="NCBI Taxonomy" id="181172"/>
    <lineage>
        <taxon>Eukaryota</taxon>
        <taxon>Fungi</taxon>
        <taxon>Dikarya</taxon>
        <taxon>Basidiomycota</taxon>
        <taxon>Agaricomycotina</taxon>
        <taxon>Tremellomycetes</taxon>
        <taxon>Trichosporonales</taxon>
        <taxon>Trichosporonaceae</taxon>
        <taxon>Vanrija</taxon>
    </lineage>
</organism>
<dbReference type="GeneID" id="95987298"/>
<sequence>MFDRLKGKGKGASGPSDAPPGYEQAVGNPRFEKGDLVLVSADRIKFNVPSEKLYSASPTFRELASSDKGANEYGGRTITFADQATENAHIIRLFLTLISDGSVDQNELAQAQKLDTSLCYPNVDDVILASVPLAQFLIRYNADGALMSLKNWAARLMISNGGEESTGGVLLGAVADDPELVAVALDVRQNDGTRWRWDYALDEAQDRSLLADPAQPVCGVALVDPASWSWRVSQLMPADYAWAVGRAWSNVGDSPQLADRFRIAFRAARIAAPGSGSRTPQYAPPAGPPPGKGKN</sequence>
<gene>
    <name evidence="2" type="ORF">Q8F55_006255</name>
</gene>
<feature type="region of interest" description="Disordered" evidence="1">
    <location>
        <begin position="272"/>
        <end position="295"/>
    </location>
</feature>
<accession>A0ABR3PWZ8</accession>
<name>A0ABR3PWZ8_9TREE</name>
<evidence type="ECO:0000256" key="1">
    <source>
        <dbReference type="SAM" id="MobiDB-lite"/>
    </source>
</evidence>
<evidence type="ECO:0000313" key="2">
    <source>
        <dbReference type="EMBL" id="KAL1406846.1"/>
    </source>
</evidence>
<keyword evidence="3" id="KW-1185">Reference proteome</keyword>
<reference evidence="2 3" key="1">
    <citation type="submission" date="2023-08" db="EMBL/GenBank/DDBJ databases">
        <title>Annotated Genome Sequence of Vanrija albida AlHP1.</title>
        <authorList>
            <person name="Herzog R."/>
        </authorList>
    </citation>
    <scope>NUCLEOTIDE SEQUENCE [LARGE SCALE GENOMIC DNA]</scope>
    <source>
        <strain evidence="2 3">AlHP1</strain>
    </source>
</reference>
<dbReference type="EMBL" id="JBBXJM010000005">
    <property type="protein sequence ID" value="KAL1406846.1"/>
    <property type="molecule type" value="Genomic_DNA"/>
</dbReference>
<dbReference type="Proteomes" id="UP001565368">
    <property type="component" value="Unassembled WGS sequence"/>
</dbReference>
<proteinExistence type="predicted"/>
<dbReference type="RefSeq" id="XP_069206790.1">
    <property type="nucleotide sequence ID" value="XM_069354719.1"/>
</dbReference>
<feature type="region of interest" description="Disordered" evidence="1">
    <location>
        <begin position="1"/>
        <end position="26"/>
    </location>
</feature>
<evidence type="ECO:0000313" key="3">
    <source>
        <dbReference type="Proteomes" id="UP001565368"/>
    </source>
</evidence>
<feature type="compositionally biased region" description="Pro residues" evidence="1">
    <location>
        <begin position="282"/>
        <end position="295"/>
    </location>
</feature>
<protein>
    <recommendedName>
        <fullName evidence="4">BTB domain-containing protein</fullName>
    </recommendedName>
</protein>